<reference evidence="6" key="1">
    <citation type="journal article" date="2019" name="Sci. Rep.">
        <title>Draft genome of Tanacetum cinerariifolium, the natural source of mosquito coil.</title>
        <authorList>
            <person name="Yamashiro T."/>
            <person name="Shiraishi A."/>
            <person name="Satake H."/>
            <person name="Nakayama K."/>
        </authorList>
    </citation>
    <scope>NUCLEOTIDE SEQUENCE</scope>
</reference>
<dbReference type="AlphaFoldDB" id="A0A6L2JY75"/>
<keyword evidence="2" id="KW-0812">Transmembrane</keyword>
<feature type="non-terminal residue" evidence="6">
    <location>
        <position position="899"/>
    </location>
</feature>
<dbReference type="PANTHER" id="PTHR24559">
    <property type="entry name" value="TRANSPOSON TY3-I GAG-POL POLYPROTEIN"/>
    <property type="match status" value="1"/>
</dbReference>
<dbReference type="PANTHER" id="PTHR24559:SF427">
    <property type="entry name" value="RNA-DIRECTED DNA POLYMERASE"/>
    <property type="match status" value="1"/>
</dbReference>
<feature type="compositionally biased region" description="Polar residues" evidence="1">
    <location>
        <begin position="721"/>
        <end position="731"/>
    </location>
</feature>
<dbReference type="InterPro" id="IPR043128">
    <property type="entry name" value="Rev_trsase/Diguanyl_cyclase"/>
</dbReference>
<feature type="domain" description="Reverse transcriptase" evidence="3">
    <location>
        <begin position="380"/>
        <end position="479"/>
    </location>
</feature>
<keyword evidence="6" id="KW-0695">RNA-directed DNA polymerase</keyword>
<feature type="region of interest" description="Disordered" evidence="1">
    <location>
        <begin position="721"/>
        <end position="745"/>
    </location>
</feature>
<dbReference type="CDD" id="cd01647">
    <property type="entry name" value="RT_LTR"/>
    <property type="match status" value="1"/>
</dbReference>
<accession>A0A6L2JY75</accession>
<keyword evidence="2" id="KW-0472">Membrane</keyword>
<evidence type="ECO:0000313" key="6">
    <source>
        <dbReference type="EMBL" id="GEU41699.1"/>
    </source>
</evidence>
<dbReference type="EMBL" id="BKCJ010001472">
    <property type="protein sequence ID" value="GEU41699.1"/>
    <property type="molecule type" value="Genomic_DNA"/>
</dbReference>
<feature type="domain" description="Reverse transcriptase Ty1/copia-type" evidence="5">
    <location>
        <begin position="490"/>
        <end position="559"/>
    </location>
</feature>
<feature type="domain" description="K+ potassium transporter integral membrane" evidence="4">
    <location>
        <begin position="806"/>
        <end position="884"/>
    </location>
</feature>
<proteinExistence type="predicted"/>
<evidence type="ECO:0000256" key="1">
    <source>
        <dbReference type="SAM" id="MobiDB-lite"/>
    </source>
</evidence>
<evidence type="ECO:0000256" key="2">
    <source>
        <dbReference type="SAM" id="Phobius"/>
    </source>
</evidence>
<evidence type="ECO:0000259" key="3">
    <source>
        <dbReference type="Pfam" id="PF00078"/>
    </source>
</evidence>
<evidence type="ECO:0000259" key="5">
    <source>
        <dbReference type="Pfam" id="PF07727"/>
    </source>
</evidence>
<dbReference type="GO" id="GO:0003964">
    <property type="term" value="F:RNA-directed DNA polymerase activity"/>
    <property type="evidence" value="ECO:0007669"/>
    <property type="project" value="UniProtKB-KW"/>
</dbReference>
<dbReference type="Pfam" id="PF02705">
    <property type="entry name" value="K_trans"/>
    <property type="match status" value="1"/>
</dbReference>
<dbReference type="InterPro" id="IPR043502">
    <property type="entry name" value="DNA/RNA_pol_sf"/>
</dbReference>
<gene>
    <name evidence="6" type="ORF">Tci_013677</name>
</gene>
<dbReference type="Pfam" id="PF00078">
    <property type="entry name" value="RVT_1"/>
    <property type="match status" value="1"/>
</dbReference>
<dbReference type="SUPFAM" id="SSF56672">
    <property type="entry name" value="DNA/RNA polymerases"/>
    <property type="match status" value="1"/>
</dbReference>
<keyword evidence="2" id="KW-1133">Transmembrane helix</keyword>
<feature type="transmembrane region" description="Helical" evidence="2">
    <location>
        <begin position="840"/>
        <end position="861"/>
    </location>
</feature>
<sequence>MSSLDHPTSNLEDAFSSNFLNYLPSASLDYVPASPRKTYSSSSNSFGIIPLASPTLSLFHDDPYIKVLQAFYTENSTIPLLIITPPSLMPNPQEFFLPEDLLSPKKQVYDQSSSIPPKRASTSEAPAMTQAAIRKLVADSVTTALEAQAATMSNANNPNRNIGPTGIPVVKTGNYKEFISCQPFYFNVLCPNMVPNNQKLLEVFIGGLPRSIEGNVTLSKPQILEEAINTAQMLMDQVTKHTSAQVSSDNKRKFDGRRTFNNNFCSNNNYRNTITNNRYNNRQPQQNQRQEAARAYAVTPSKNNSQRIPDIFPEDLPGLPPIRQVEFQINLILGAAPVARTTYRLAHSEMQELSNQLQELIDQGFIRPSTSPWGAPILFVKKKDRTFRMCIDYQELNKLTIKNRYPSPRIYDLFDQLQGSSVYLKIDLRPGYHQLRARDEDIPKTAFRTRYGHYEFQVMPFGLTNAPAVFMDLMNHVCRRSIILEETRPKNMAIINDLKALLKIEFEMKDVGVAKKILGMEIWRDRKAGWLWVSHEKYVEKVLQEFYVDQSKPVSTPLTAHFKLDRSTILGTDKEVKYMKMVPYSRAVESLMYAMRDRIWLMRSLSMTEEEYMSMTEGIKECMWLHGLVQSLGLKLEKPVLFCDSQNALSLAKNSMYHKRTKHIVVRLNFIHDVLEEDMFSIQKIAAEHNSADMLTKALQTEKFERCLNLVNIRRSIPSDWNSNATMSTPGGSKRNSEMSTPVGSKRHSNAVYIEEEILSGQTPDQLLPESQLPGLVRHDSLDIESAKFPGHGHHDTKDWGVILRLAFQSIGVVYGDIGTSPLYVFSSTFTDGIKHNDDILGVLSLIFYTITLIPVIKYVMIVLRANDNGEGGTFALYSKLCRYAKVGLIPSEQPEDRE</sequence>
<name>A0A6L2JY75_TANCI</name>
<dbReference type="CDD" id="cd09272">
    <property type="entry name" value="RNase_HI_RT_Ty1"/>
    <property type="match status" value="1"/>
</dbReference>
<dbReference type="InterPro" id="IPR013103">
    <property type="entry name" value="RVT_2"/>
</dbReference>
<dbReference type="Gene3D" id="3.30.70.270">
    <property type="match status" value="1"/>
</dbReference>
<dbReference type="InterPro" id="IPR053951">
    <property type="entry name" value="K_trans_N"/>
</dbReference>
<evidence type="ECO:0000259" key="4">
    <source>
        <dbReference type="Pfam" id="PF02705"/>
    </source>
</evidence>
<dbReference type="InterPro" id="IPR053134">
    <property type="entry name" value="RNA-dir_DNA_polymerase"/>
</dbReference>
<protein>
    <submittedName>
        <fullName evidence="6">Putative reverse transcriptase domain-containing protein</fullName>
    </submittedName>
</protein>
<keyword evidence="6" id="KW-0548">Nucleotidyltransferase</keyword>
<keyword evidence="6" id="KW-0808">Transferase</keyword>
<dbReference type="Pfam" id="PF07727">
    <property type="entry name" value="RVT_2"/>
    <property type="match status" value="1"/>
</dbReference>
<dbReference type="InterPro" id="IPR000477">
    <property type="entry name" value="RT_dom"/>
</dbReference>
<organism evidence="6">
    <name type="scientific">Tanacetum cinerariifolium</name>
    <name type="common">Dalmatian daisy</name>
    <name type="synonym">Chrysanthemum cinerariifolium</name>
    <dbReference type="NCBI Taxonomy" id="118510"/>
    <lineage>
        <taxon>Eukaryota</taxon>
        <taxon>Viridiplantae</taxon>
        <taxon>Streptophyta</taxon>
        <taxon>Embryophyta</taxon>
        <taxon>Tracheophyta</taxon>
        <taxon>Spermatophyta</taxon>
        <taxon>Magnoliopsida</taxon>
        <taxon>eudicotyledons</taxon>
        <taxon>Gunneridae</taxon>
        <taxon>Pentapetalae</taxon>
        <taxon>asterids</taxon>
        <taxon>campanulids</taxon>
        <taxon>Asterales</taxon>
        <taxon>Asteraceae</taxon>
        <taxon>Asteroideae</taxon>
        <taxon>Anthemideae</taxon>
        <taxon>Anthemidinae</taxon>
        <taxon>Tanacetum</taxon>
    </lineage>
</organism>
<dbReference type="Gene3D" id="3.10.10.10">
    <property type="entry name" value="HIV Type 1 Reverse Transcriptase, subunit A, domain 1"/>
    <property type="match status" value="1"/>
</dbReference>
<comment type="caution">
    <text evidence="6">The sequence shown here is derived from an EMBL/GenBank/DDBJ whole genome shotgun (WGS) entry which is preliminary data.</text>
</comment>